<evidence type="ECO:0000259" key="9">
    <source>
        <dbReference type="Pfam" id="PF22692"/>
    </source>
</evidence>
<feature type="domain" description="Flagellar hook protein FlgE/F/G-like D1" evidence="9">
    <location>
        <begin position="83"/>
        <end position="159"/>
    </location>
</feature>
<dbReference type="RefSeq" id="WP_135248312.1">
    <property type="nucleotide sequence ID" value="NZ_SMLK01000001.1"/>
</dbReference>
<feature type="domain" description="Flagellar basal body rod protein N-terminal" evidence="6">
    <location>
        <begin position="6"/>
        <end position="33"/>
    </location>
</feature>
<accession>A0A4Z0C9N3</accession>
<dbReference type="InterPro" id="IPR001444">
    <property type="entry name" value="Flag_bb_rod_N"/>
</dbReference>
<sequence>MSFQQGISGLNAAARNLEVIGNNIANANTVGAKVSRAEFADIYANTALHQAGSTPGMGVAVSAVTQQFGQGSIRSTENPRDLAINGRGFFVVSQPGALDRSYTRNGQFQMDSQNYLVTGDGQRLQGYSVDPTTGVTTGVLSDIQLSSTGIQPQVTTKGTLALNLDGRAAAPTASTPAFSTTNSASYASSTSMTVYDQQGNEHVLSTYYRRTAVDNQWDVYASLDGNPVPALAAGVQPPAGRLTFNADGTLDTAQSGTLNAGVLTAGDLSVQLPYPTSTLPVPPSSSATSAPVTLSFTGTTQFGQAFGVTALSQDGFGPGQLTGFSVDGDGTVQARYSNGRTIGAARIALADFANEQGLVPMGNNLWRSTTSSGTPVIGTPATGTLGSLQGGALEESNIDLTTQLVDMISAQRAYQANAQTIKTQDQMLSTLVNLR</sequence>
<evidence type="ECO:0000313" key="11">
    <source>
        <dbReference type="Proteomes" id="UP000297839"/>
    </source>
</evidence>
<dbReference type="InterPro" id="IPR019776">
    <property type="entry name" value="Flagellar_basal_body_rod_CS"/>
</dbReference>
<dbReference type="PROSITE" id="PS00588">
    <property type="entry name" value="FLAGELLA_BB_ROD"/>
    <property type="match status" value="1"/>
</dbReference>
<dbReference type="GO" id="GO:0009425">
    <property type="term" value="C:bacterial-type flagellum basal body"/>
    <property type="evidence" value="ECO:0007669"/>
    <property type="project" value="UniProtKB-SubCell"/>
</dbReference>
<evidence type="ECO:0000256" key="3">
    <source>
        <dbReference type="ARBA" id="ARBA00019015"/>
    </source>
</evidence>
<gene>
    <name evidence="10" type="ORF">EZ216_04265</name>
</gene>
<comment type="function">
    <text evidence="5">A flexible structure which links the flagellar filament to the drive apparatus in the basal body.</text>
</comment>
<dbReference type="InterPro" id="IPR011491">
    <property type="entry name" value="FlgE_D2"/>
</dbReference>
<dbReference type="GO" id="GO:0009424">
    <property type="term" value="C:bacterial-type flagellum hook"/>
    <property type="evidence" value="ECO:0007669"/>
    <property type="project" value="TreeGrafter"/>
</dbReference>
<dbReference type="Pfam" id="PF00460">
    <property type="entry name" value="Flg_bb_rod"/>
    <property type="match status" value="1"/>
</dbReference>
<name>A0A4Z0C9N3_9BURK</name>
<dbReference type="InterPro" id="IPR010930">
    <property type="entry name" value="Flg_bb/hook_C_dom"/>
</dbReference>
<dbReference type="Pfam" id="PF06429">
    <property type="entry name" value="Flg_bbr_C"/>
    <property type="match status" value="1"/>
</dbReference>
<evidence type="ECO:0000256" key="4">
    <source>
        <dbReference type="ARBA" id="ARBA00023143"/>
    </source>
</evidence>
<dbReference type="GO" id="GO:0071978">
    <property type="term" value="P:bacterial-type flagellum-dependent swarming motility"/>
    <property type="evidence" value="ECO:0007669"/>
    <property type="project" value="TreeGrafter"/>
</dbReference>
<feature type="domain" description="Flagellar basal-body/hook protein C-terminal" evidence="7">
    <location>
        <begin position="390"/>
        <end position="434"/>
    </location>
</feature>
<dbReference type="GO" id="GO:0005829">
    <property type="term" value="C:cytosol"/>
    <property type="evidence" value="ECO:0007669"/>
    <property type="project" value="TreeGrafter"/>
</dbReference>
<evidence type="ECO:0000256" key="5">
    <source>
        <dbReference type="RuleBase" id="RU362116"/>
    </source>
</evidence>
<dbReference type="PANTHER" id="PTHR30435:SF1">
    <property type="entry name" value="FLAGELLAR HOOK PROTEIN FLGE"/>
    <property type="match status" value="1"/>
</dbReference>
<keyword evidence="4 5" id="KW-0975">Bacterial flagellum</keyword>
<evidence type="ECO:0000259" key="7">
    <source>
        <dbReference type="Pfam" id="PF06429"/>
    </source>
</evidence>
<dbReference type="OrthoDB" id="8578401at2"/>
<evidence type="ECO:0000259" key="6">
    <source>
        <dbReference type="Pfam" id="PF00460"/>
    </source>
</evidence>
<keyword evidence="10" id="KW-0966">Cell projection</keyword>
<evidence type="ECO:0000313" key="10">
    <source>
        <dbReference type="EMBL" id="TFZ08376.1"/>
    </source>
</evidence>
<evidence type="ECO:0000256" key="1">
    <source>
        <dbReference type="ARBA" id="ARBA00004117"/>
    </source>
</evidence>
<dbReference type="Gene3D" id="2.60.98.20">
    <property type="entry name" value="Flagellar hook protein FlgE"/>
    <property type="match status" value="1"/>
</dbReference>
<dbReference type="InterPro" id="IPR037925">
    <property type="entry name" value="FlgE/F/G-like"/>
</dbReference>
<dbReference type="Proteomes" id="UP000297839">
    <property type="component" value="Unassembled WGS sequence"/>
</dbReference>
<organism evidence="10 11">
    <name type="scientific">Ramlibacter humi</name>
    <dbReference type="NCBI Taxonomy" id="2530451"/>
    <lineage>
        <taxon>Bacteria</taxon>
        <taxon>Pseudomonadati</taxon>
        <taxon>Pseudomonadota</taxon>
        <taxon>Betaproteobacteria</taxon>
        <taxon>Burkholderiales</taxon>
        <taxon>Comamonadaceae</taxon>
        <taxon>Ramlibacter</taxon>
    </lineage>
</organism>
<dbReference type="InterPro" id="IPR037058">
    <property type="entry name" value="Falgellar_hook_FlgE_sf"/>
</dbReference>
<evidence type="ECO:0000256" key="2">
    <source>
        <dbReference type="ARBA" id="ARBA00009677"/>
    </source>
</evidence>
<dbReference type="InterPro" id="IPR020013">
    <property type="entry name" value="Flagellar_FlgE/F/G"/>
</dbReference>
<dbReference type="PANTHER" id="PTHR30435">
    <property type="entry name" value="FLAGELLAR PROTEIN"/>
    <property type="match status" value="1"/>
</dbReference>
<dbReference type="SUPFAM" id="SSF117143">
    <property type="entry name" value="Flagellar hook protein flgE"/>
    <property type="match status" value="1"/>
</dbReference>
<dbReference type="Pfam" id="PF07559">
    <property type="entry name" value="FlgE_D2"/>
    <property type="match status" value="1"/>
</dbReference>
<dbReference type="NCBIfam" id="TIGR03506">
    <property type="entry name" value="FlgEFG_subfam"/>
    <property type="match status" value="1"/>
</dbReference>
<keyword evidence="11" id="KW-1185">Reference proteome</keyword>
<comment type="subcellular location">
    <subcellularLocation>
        <location evidence="1 5">Bacterial flagellum basal body</location>
    </subcellularLocation>
</comment>
<dbReference type="NCBIfam" id="NF004238">
    <property type="entry name" value="PRK05682.1-1"/>
    <property type="match status" value="1"/>
</dbReference>
<evidence type="ECO:0000259" key="8">
    <source>
        <dbReference type="Pfam" id="PF07559"/>
    </source>
</evidence>
<proteinExistence type="inferred from homology"/>
<dbReference type="EMBL" id="SMLK01000001">
    <property type="protein sequence ID" value="TFZ08376.1"/>
    <property type="molecule type" value="Genomic_DNA"/>
</dbReference>
<dbReference type="InterPro" id="IPR053967">
    <property type="entry name" value="LlgE_F_G-like_D1"/>
</dbReference>
<feature type="domain" description="Flagellar hook protein FlgE D2" evidence="8">
    <location>
        <begin position="163"/>
        <end position="316"/>
    </location>
</feature>
<comment type="similarity">
    <text evidence="2 5">Belongs to the flagella basal body rod proteins family.</text>
</comment>
<keyword evidence="10" id="KW-0969">Cilium</keyword>
<protein>
    <recommendedName>
        <fullName evidence="3 5">Flagellar hook protein FlgE</fullName>
    </recommendedName>
</protein>
<dbReference type="AlphaFoldDB" id="A0A4Z0C9N3"/>
<dbReference type="Pfam" id="PF22692">
    <property type="entry name" value="LlgE_F_G_D1"/>
    <property type="match status" value="1"/>
</dbReference>
<comment type="caution">
    <text evidence="10">The sequence shown here is derived from an EMBL/GenBank/DDBJ whole genome shotgun (WGS) entry which is preliminary data.</text>
</comment>
<keyword evidence="10" id="KW-0282">Flagellum</keyword>
<reference evidence="10 11" key="1">
    <citation type="submission" date="2019-03" db="EMBL/GenBank/DDBJ databases">
        <title>Ramlibacter sp. 18x22-1, whole genome shotgun sequence.</title>
        <authorList>
            <person name="Zhang X."/>
            <person name="Feng G."/>
            <person name="Zhu H."/>
        </authorList>
    </citation>
    <scope>NUCLEOTIDE SEQUENCE [LARGE SCALE GENOMIC DNA]</scope>
    <source>
        <strain evidence="10 11">18x22-1</strain>
    </source>
</reference>